<protein>
    <submittedName>
        <fullName evidence="1">Uncharacterized protein</fullName>
    </submittedName>
</protein>
<reference evidence="1 2" key="1">
    <citation type="submission" date="2024-04" db="EMBL/GenBank/DDBJ databases">
        <title>Novel genus in family Flammeovirgaceae.</title>
        <authorList>
            <person name="Nguyen T.H."/>
            <person name="Vuong T.Q."/>
            <person name="Le H."/>
            <person name="Kim S.-G."/>
        </authorList>
    </citation>
    <scope>NUCLEOTIDE SEQUENCE [LARGE SCALE GENOMIC DNA]</scope>
    <source>
        <strain evidence="1 2">JCM 23209</strain>
    </source>
</reference>
<dbReference type="Proteomes" id="UP001403385">
    <property type="component" value="Unassembled WGS sequence"/>
</dbReference>
<organism evidence="1 2">
    <name type="scientific">Rapidithrix thailandica</name>
    <dbReference type="NCBI Taxonomy" id="413964"/>
    <lineage>
        <taxon>Bacteria</taxon>
        <taxon>Pseudomonadati</taxon>
        <taxon>Bacteroidota</taxon>
        <taxon>Cytophagia</taxon>
        <taxon>Cytophagales</taxon>
        <taxon>Flammeovirgaceae</taxon>
        <taxon>Rapidithrix</taxon>
    </lineage>
</organism>
<sequence>MKYEKLYFSIMKSKGYDADQVGEALDKLNLDFPEEKLYQIKSAIVFLSNFEREVPGLVEQANRNYQSVLNAATVKE</sequence>
<evidence type="ECO:0000313" key="2">
    <source>
        <dbReference type="Proteomes" id="UP001403385"/>
    </source>
</evidence>
<name>A0AAW9SHT1_9BACT</name>
<dbReference type="AlphaFoldDB" id="A0AAW9SHT1"/>
<keyword evidence="2" id="KW-1185">Reference proteome</keyword>
<dbReference type="RefSeq" id="WP_346824138.1">
    <property type="nucleotide sequence ID" value="NZ_JBDKWZ010000021.1"/>
</dbReference>
<gene>
    <name evidence="1" type="ORF">AAG747_25820</name>
</gene>
<evidence type="ECO:0000313" key="1">
    <source>
        <dbReference type="EMBL" id="MEN7551360.1"/>
    </source>
</evidence>
<proteinExistence type="predicted"/>
<dbReference type="EMBL" id="JBDKWZ010000021">
    <property type="protein sequence ID" value="MEN7551360.1"/>
    <property type="molecule type" value="Genomic_DNA"/>
</dbReference>
<comment type="caution">
    <text evidence="1">The sequence shown here is derived from an EMBL/GenBank/DDBJ whole genome shotgun (WGS) entry which is preliminary data.</text>
</comment>
<accession>A0AAW9SHT1</accession>